<keyword evidence="5" id="KW-0833">Ubl conjugation pathway</keyword>
<dbReference type="InterPro" id="IPR001394">
    <property type="entry name" value="Peptidase_C19_UCH"/>
</dbReference>
<keyword evidence="7" id="KW-0788">Thiol protease</keyword>
<feature type="domain" description="USP" evidence="8">
    <location>
        <begin position="16"/>
        <end position="350"/>
    </location>
</feature>
<dbReference type="InterPro" id="IPR038765">
    <property type="entry name" value="Papain-like_cys_pep_sf"/>
</dbReference>
<dbReference type="SUPFAM" id="SSF54001">
    <property type="entry name" value="Cysteine proteinases"/>
    <property type="match status" value="1"/>
</dbReference>
<comment type="catalytic activity">
    <reaction evidence="1">
        <text>Thiol-dependent hydrolysis of ester, thioester, amide, peptide and isopeptide bonds formed by the C-terminal Gly of ubiquitin (a 76-residue protein attached to proteins as an intracellular targeting signal).</text>
        <dbReference type="EC" id="3.4.19.12"/>
    </reaction>
</comment>
<dbReference type="EMBL" id="MN740968">
    <property type="protein sequence ID" value="QHU20474.1"/>
    <property type="molecule type" value="Genomic_DNA"/>
</dbReference>
<dbReference type="PROSITE" id="PS50235">
    <property type="entry name" value="USP_3"/>
    <property type="match status" value="1"/>
</dbReference>
<dbReference type="PANTHER" id="PTHR21646">
    <property type="entry name" value="UBIQUITIN CARBOXYL-TERMINAL HYDROLASE"/>
    <property type="match status" value="1"/>
</dbReference>
<reference evidence="9" key="1">
    <citation type="journal article" date="2020" name="Nature">
        <title>Giant virus diversity and host interactions through global metagenomics.</title>
        <authorList>
            <person name="Schulz F."/>
            <person name="Roux S."/>
            <person name="Paez-Espino D."/>
            <person name="Jungbluth S."/>
            <person name="Walsh D.A."/>
            <person name="Denef V.J."/>
            <person name="McMahon K.D."/>
            <person name="Konstantinidis K.T."/>
            <person name="Eloe-Fadrosh E.A."/>
            <person name="Kyrpides N.C."/>
            <person name="Woyke T."/>
        </authorList>
    </citation>
    <scope>NUCLEOTIDE SEQUENCE</scope>
    <source>
        <strain evidence="9">GVMAG-S-3300013093-109</strain>
    </source>
</reference>
<keyword evidence="6" id="KW-0378">Hydrolase</keyword>
<sequence>MDPTPLDKDPALKGVVGIQNMGNTCYCNSTLQLIRACSEWDAFCLSQNFKEKLAHLSEEDANKRILLAYQDILKSLWSAYLPAYVRPLGFISEVCKAVKGTVYESFGIPVPNDSHEYLVYLLDHFHEALRIKTPYQAKEITNHMNPAQKMGILAENGWNRAFSNHTSEVVKLFFGMIRKTIYCTNCQNKTYQWEVFNSLKIPCEGQTFMDWIQKEVNETSEIEGYSCDNCKGRYTATISSHLWKLPDNLFVTLRRFNYNGTKNMTMCPYDGAPISFQRFYAEESEEAQRGCVYDVRGVSDHHGTHMGGHYTAQFKHPMTQQWWHFDDERARPLANPQFSSSNYIFFFKRQ</sequence>
<organism evidence="9">
    <name type="scientific">viral metagenome</name>
    <dbReference type="NCBI Taxonomy" id="1070528"/>
    <lineage>
        <taxon>unclassified sequences</taxon>
        <taxon>metagenomes</taxon>
        <taxon>organismal metagenomes</taxon>
    </lineage>
</organism>
<dbReference type="GO" id="GO:0006508">
    <property type="term" value="P:proteolysis"/>
    <property type="evidence" value="ECO:0007669"/>
    <property type="project" value="UniProtKB-KW"/>
</dbReference>
<evidence type="ECO:0000256" key="1">
    <source>
        <dbReference type="ARBA" id="ARBA00000707"/>
    </source>
</evidence>
<dbReference type="AlphaFoldDB" id="A0A6C0KVG2"/>
<evidence type="ECO:0000256" key="3">
    <source>
        <dbReference type="ARBA" id="ARBA00012759"/>
    </source>
</evidence>
<protein>
    <recommendedName>
        <fullName evidence="3">ubiquitinyl hydrolase 1</fullName>
        <ecNumber evidence="3">3.4.19.12</ecNumber>
    </recommendedName>
</protein>
<dbReference type="InterPro" id="IPR028889">
    <property type="entry name" value="USP"/>
</dbReference>
<evidence type="ECO:0000256" key="4">
    <source>
        <dbReference type="ARBA" id="ARBA00022670"/>
    </source>
</evidence>
<proteinExistence type="inferred from homology"/>
<dbReference type="GO" id="GO:0016579">
    <property type="term" value="P:protein deubiquitination"/>
    <property type="evidence" value="ECO:0007669"/>
    <property type="project" value="InterPro"/>
</dbReference>
<evidence type="ECO:0000256" key="5">
    <source>
        <dbReference type="ARBA" id="ARBA00022786"/>
    </source>
</evidence>
<dbReference type="PANTHER" id="PTHR21646:SF24">
    <property type="entry name" value="UBIQUITIN CARBOXYL-TERMINAL HYDROLASE"/>
    <property type="match status" value="1"/>
</dbReference>
<dbReference type="EC" id="3.4.19.12" evidence="3"/>
<comment type="similarity">
    <text evidence="2">Belongs to the peptidase C19 family.</text>
</comment>
<evidence type="ECO:0000256" key="6">
    <source>
        <dbReference type="ARBA" id="ARBA00022801"/>
    </source>
</evidence>
<evidence type="ECO:0000313" key="9">
    <source>
        <dbReference type="EMBL" id="QHU20474.1"/>
    </source>
</evidence>
<keyword evidence="4" id="KW-0645">Protease</keyword>
<evidence type="ECO:0000259" key="8">
    <source>
        <dbReference type="PROSITE" id="PS50235"/>
    </source>
</evidence>
<dbReference type="PROSITE" id="PS00972">
    <property type="entry name" value="USP_1"/>
    <property type="match status" value="1"/>
</dbReference>
<dbReference type="InterPro" id="IPR018200">
    <property type="entry name" value="USP_CS"/>
</dbReference>
<accession>A0A6C0KVG2</accession>
<dbReference type="Gene3D" id="3.90.70.10">
    <property type="entry name" value="Cysteine proteinases"/>
    <property type="match status" value="1"/>
</dbReference>
<dbReference type="InterPro" id="IPR050185">
    <property type="entry name" value="Ub_carboxyl-term_hydrolase"/>
</dbReference>
<dbReference type="GO" id="GO:0004843">
    <property type="term" value="F:cysteine-type deubiquitinase activity"/>
    <property type="evidence" value="ECO:0007669"/>
    <property type="project" value="UniProtKB-EC"/>
</dbReference>
<dbReference type="Pfam" id="PF00443">
    <property type="entry name" value="UCH"/>
    <property type="match status" value="1"/>
</dbReference>
<evidence type="ECO:0000256" key="2">
    <source>
        <dbReference type="ARBA" id="ARBA00009085"/>
    </source>
</evidence>
<name>A0A6C0KVG2_9ZZZZ</name>
<evidence type="ECO:0000256" key="7">
    <source>
        <dbReference type="ARBA" id="ARBA00022807"/>
    </source>
</evidence>